<dbReference type="STRING" id="1249483.LEP1GSC202_0695"/>
<dbReference type="AlphaFoldDB" id="A0A5E8HHX3"/>
<dbReference type="Proteomes" id="UP000013996">
    <property type="component" value="Unassembled WGS sequence"/>
</dbReference>
<evidence type="ECO:0000313" key="1">
    <source>
        <dbReference type="EMBL" id="EOQ89506.1"/>
    </source>
</evidence>
<accession>A0A5E8HHX3</accession>
<protein>
    <submittedName>
        <fullName evidence="1">Uncharacterized protein</fullName>
    </submittedName>
</protein>
<gene>
    <name evidence="1" type="ORF">LEP1GSC202_0695</name>
</gene>
<proteinExistence type="predicted"/>
<comment type="caution">
    <text evidence="1">The sequence shown here is derived from an EMBL/GenBank/DDBJ whole genome shotgun (WGS) entry which is preliminary data.</text>
</comment>
<dbReference type="EMBL" id="AOGX02000015">
    <property type="protein sequence ID" value="EOQ89506.1"/>
    <property type="molecule type" value="Genomic_DNA"/>
</dbReference>
<organism evidence="1 2">
    <name type="scientific">Leptospira yanagawae serovar Saopaulo str. Sao Paulo = ATCC 700523</name>
    <dbReference type="NCBI Taxonomy" id="1249483"/>
    <lineage>
        <taxon>Bacteria</taxon>
        <taxon>Pseudomonadati</taxon>
        <taxon>Spirochaetota</taxon>
        <taxon>Spirochaetia</taxon>
        <taxon>Leptospirales</taxon>
        <taxon>Leptospiraceae</taxon>
        <taxon>Leptospira</taxon>
    </lineage>
</organism>
<reference evidence="1 2" key="1">
    <citation type="submission" date="2013-04" db="EMBL/GenBank/DDBJ databases">
        <authorList>
            <person name="Harkins D.M."/>
            <person name="Durkin A.S."/>
            <person name="Brinkac L.M."/>
            <person name="Haft D.H."/>
            <person name="Selengut J.D."/>
            <person name="Sanka R."/>
            <person name="DePew J."/>
            <person name="Purushe J."/>
            <person name="Hartskeerl R.A."/>
            <person name="Ahmed A."/>
            <person name="van der Linden H."/>
            <person name="Goris M.G.A."/>
            <person name="Vinetz J.M."/>
            <person name="Sutton G.G."/>
            <person name="Nierman W.C."/>
            <person name="Fouts D.E."/>
        </authorList>
    </citation>
    <scope>NUCLEOTIDE SEQUENCE [LARGE SCALE GENOMIC DNA]</scope>
    <source>
        <strain evidence="1 2">Sao Paulo</strain>
    </source>
</reference>
<name>A0A5E8HHX3_9LEPT</name>
<evidence type="ECO:0000313" key="2">
    <source>
        <dbReference type="Proteomes" id="UP000013996"/>
    </source>
</evidence>
<sequence length="38" mass="4464">MRKAKQLTKQLTSCFAGSDYALLFFPFLCVEKILYEFI</sequence>